<dbReference type="PIRSF" id="PIRSF001338">
    <property type="entry name" value="AIR_carboxylase"/>
    <property type="match status" value="1"/>
</dbReference>
<dbReference type="InterPro" id="IPR000031">
    <property type="entry name" value="PurE_dom"/>
</dbReference>
<name>A0A7S8EAD9_9CHLR</name>
<feature type="binding site" evidence="4">
    <location>
        <position position="71"/>
    </location>
    <ligand>
        <name>substrate</name>
    </ligand>
</feature>
<dbReference type="SUPFAM" id="SSF52255">
    <property type="entry name" value="N5-CAIR mutase (phosphoribosylaminoimidazole carboxylase, PurE)"/>
    <property type="match status" value="1"/>
</dbReference>
<evidence type="ECO:0000256" key="3">
    <source>
        <dbReference type="ARBA" id="ARBA00023239"/>
    </source>
</evidence>
<feature type="binding site" evidence="4">
    <location>
        <position position="40"/>
    </location>
    <ligand>
        <name>substrate</name>
    </ligand>
</feature>
<dbReference type="Proteomes" id="UP000594468">
    <property type="component" value="Chromosome"/>
</dbReference>
<evidence type="ECO:0000256" key="4">
    <source>
        <dbReference type="HAMAP-Rule" id="MF_02045"/>
    </source>
</evidence>
<dbReference type="InterPro" id="IPR024694">
    <property type="entry name" value="PurE_prokaryotes"/>
</dbReference>
<dbReference type="InterPro" id="IPR033626">
    <property type="entry name" value="PurE_classII"/>
</dbReference>
<dbReference type="PANTHER" id="PTHR23046">
    <property type="entry name" value="PHOSPHORIBOSYLAMINOIMIDAZOLE CARBOXYLASE CATALYTIC SUBUNIT"/>
    <property type="match status" value="1"/>
</dbReference>
<dbReference type="GO" id="GO:0004638">
    <property type="term" value="F:phosphoribosylaminoimidazole carboxylase activity"/>
    <property type="evidence" value="ECO:0007669"/>
    <property type="project" value="UniProtKB-UniRule"/>
</dbReference>
<accession>A0A7S8EAD9</accession>
<proteinExistence type="inferred from homology"/>
<dbReference type="SMART" id="SM01001">
    <property type="entry name" value="AIRC"/>
    <property type="match status" value="1"/>
</dbReference>
<dbReference type="EMBL" id="CP062983">
    <property type="protein sequence ID" value="QPC83297.1"/>
    <property type="molecule type" value="Genomic_DNA"/>
</dbReference>
<evidence type="ECO:0000256" key="2">
    <source>
        <dbReference type="ARBA" id="ARBA00022755"/>
    </source>
</evidence>
<keyword evidence="3 4" id="KW-0456">Lyase</keyword>
<dbReference type="EC" id="4.1.1.21" evidence="4"/>
<sequence>MTEKAIVPILMGSRSDMSHAEKIGEALAEFGIAYEYRVGSAHKTPVHVLDLLKAYENDPRPKVYITIAGRSNALSGFTDGVVNAPVIACPPVSSSFGGADIYSSLRMPSGVAPAVVLEPTGAALLAAKIIALFDADVREKLVAKRLETANVILQDDRDVSSGDA</sequence>
<dbReference type="GO" id="GO:0006189">
    <property type="term" value="P:'de novo' IMP biosynthetic process"/>
    <property type="evidence" value="ECO:0007669"/>
    <property type="project" value="UniProtKB-UniRule"/>
</dbReference>
<evidence type="ECO:0000256" key="5">
    <source>
        <dbReference type="PIRSR" id="PIRSR001338-1"/>
    </source>
</evidence>
<dbReference type="UniPathway" id="UPA00074">
    <property type="reaction ID" value="UER00130"/>
</dbReference>
<dbReference type="Gene3D" id="3.40.50.1970">
    <property type="match status" value="1"/>
</dbReference>
<dbReference type="PANTHER" id="PTHR23046:SF2">
    <property type="entry name" value="PHOSPHORIBOSYLAMINOIMIDAZOLE CARBOXYLASE"/>
    <property type="match status" value="1"/>
</dbReference>
<comment type="function">
    <text evidence="4">Catalyzes the reversible conversion of 5-aminoimidazole ribonucleotide (AIR) and CO(2) to 4-carboxy-5-aminoimidazole ribonucleotide (CAIR).</text>
</comment>
<evidence type="ECO:0000313" key="8">
    <source>
        <dbReference type="Proteomes" id="UP000594468"/>
    </source>
</evidence>
<organism evidence="7 8">
    <name type="scientific">Phototrophicus methaneseepsis</name>
    <dbReference type="NCBI Taxonomy" id="2710758"/>
    <lineage>
        <taxon>Bacteria</taxon>
        <taxon>Bacillati</taxon>
        <taxon>Chloroflexota</taxon>
        <taxon>Candidatus Thermofontia</taxon>
        <taxon>Phototrophicales</taxon>
        <taxon>Phototrophicaceae</taxon>
        <taxon>Phototrophicus</taxon>
    </lineage>
</organism>
<dbReference type="Pfam" id="PF00731">
    <property type="entry name" value="AIRC"/>
    <property type="match status" value="1"/>
</dbReference>
<comment type="catalytic activity">
    <reaction evidence="4">
        <text>5-amino-1-(5-phospho-D-ribosyl)imidazole-4-carboxylate + H(+) = 5-amino-1-(5-phospho-beta-D-ribosyl)imidazole + CO2</text>
        <dbReference type="Rhea" id="RHEA:10792"/>
        <dbReference type="ChEBI" id="CHEBI:15378"/>
        <dbReference type="ChEBI" id="CHEBI:16526"/>
        <dbReference type="ChEBI" id="CHEBI:77657"/>
        <dbReference type="ChEBI" id="CHEBI:137981"/>
        <dbReference type="EC" id="4.1.1.21"/>
    </reaction>
</comment>
<evidence type="ECO:0000259" key="6">
    <source>
        <dbReference type="SMART" id="SM01001"/>
    </source>
</evidence>
<comment type="similarity">
    <text evidence="4">Belongs to the AIR carboxylase family. Class II subfamily.</text>
</comment>
<reference evidence="7 8" key="1">
    <citation type="submission" date="2020-02" db="EMBL/GenBank/DDBJ databases">
        <authorList>
            <person name="Zheng R.K."/>
            <person name="Sun C.M."/>
        </authorList>
    </citation>
    <scope>NUCLEOTIDE SEQUENCE [LARGE SCALE GENOMIC DNA]</scope>
    <source>
        <strain evidence="8">rifampicinis</strain>
    </source>
</reference>
<feature type="binding site" evidence="4 5">
    <location>
        <position position="16"/>
    </location>
    <ligand>
        <name>substrate</name>
    </ligand>
</feature>
<keyword evidence="8" id="KW-1185">Reference proteome</keyword>
<dbReference type="AlphaFoldDB" id="A0A7S8EAD9"/>
<dbReference type="RefSeq" id="WP_195171364.1">
    <property type="nucleotide sequence ID" value="NZ_CP062983.1"/>
</dbReference>
<feature type="binding site" evidence="4 5">
    <location>
        <position position="43"/>
    </location>
    <ligand>
        <name>substrate</name>
    </ligand>
</feature>
<dbReference type="KEGG" id="pmet:G4Y79_02660"/>
<dbReference type="HAMAP" id="MF_02045">
    <property type="entry name" value="PurE_classII"/>
    <property type="match status" value="1"/>
</dbReference>
<evidence type="ECO:0000313" key="7">
    <source>
        <dbReference type="EMBL" id="QPC83297.1"/>
    </source>
</evidence>
<gene>
    <name evidence="4" type="primary">purE</name>
    <name evidence="7" type="ORF">G4Y79_02660</name>
</gene>
<comment type="pathway">
    <text evidence="1 4">Purine metabolism; IMP biosynthesis via de novo pathway; 5-amino-1-(5-phospho-D-ribosyl)imidazole-4-carboxylate from 5-amino-1-(5-phospho-D-ribosyl)imidazole (carboxylase route): step 1/1.</text>
</comment>
<evidence type="ECO:0000256" key="1">
    <source>
        <dbReference type="ARBA" id="ARBA00004747"/>
    </source>
</evidence>
<feature type="domain" description="PurE" evidence="6">
    <location>
        <begin position="5"/>
        <end position="152"/>
    </location>
</feature>
<feature type="binding site" evidence="4 5">
    <location>
        <position position="13"/>
    </location>
    <ligand>
        <name>substrate</name>
    </ligand>
</feature>
<feature type="binding site" evidence="4">
    <location>
        <position position="69"/>
    </location>
    <ligand>
        <name>substrate</name>
    </ligand>
</feature>
<protein>
    <recommendedName>
        <fullName evidence="4">Phosphoribosylaminoimidazole carboxylase</fullName>
        <ecNumber evidence="4">4.1.1.21</ecNumber>
    </recommendedName>
    <alternativeName>
        <fullName evidence="4">AIR carboxylase</fullName>
        <shortName evidence="4">AIRC</shortName>
    </alternativeName>
</protein>
<keyword evidence="2 4" id="KW-0658">Purine biosynthesis</keyword>